<evidence type="ECO:0000313" key="3">
    <source>
        <dbReference type="Proteomes" id="UP001365542"/>
    </source>
</evidence>
<proteinExistence type="predicted"/>
<reference evidence="2 3" key="1">
    <citation type="submission" date="2019-10" db="EMBL/GenBank/DDBJ databases">
        <authorList>
            <person name="Palmer J.M."/>
        </authorList>
    </citation>
    <scope>NUCLEOTIDE SEQUENCE [LARGE SCALE GENOMIC DNA]</scope>
    <source>
        <strain evidence="2 3">TWF694</strain>
    </source>
</reference>
<accession>A0AAV9WSA6</accession>
<dbReference type="Gene3D" id="1.25.40.750">
    <property type="entry name" value="Domain of unknown function DUF5071"/>
    <property type="match status" value="1"/>
</dbReference>
<protein>
    <recommendedName>
        <fullName evidence="1">DUF5071 domain-containing protein</fullName>
    </recommendedName>
</protein>
<sequence>MRIYYFFRNQHSLHRATSASSRSLVSHLHRINVHSCVSKRFALVTGSSPRVNALRFLSSISSDSPTYNTIPMASVDNIDIAALEQLGPREFGNCVEAFFLAAGQRFFESQQYHGEAFPEKNVILSRANEAPTITAITNILAKTARDRQAFYVTWTAFYKILNDLPLDTLESYRPALEVLAAIPKVPFTEYYSLAWGNLAHQAGALLRFLNDRDAVWVPEIKQDTIAFRSLQERVTSSEEMRPHVRGLLSWLADPNWPPYQGCWKQLARFPEATIEEIASMLEKERGDGWWISNVLGFVDACVPLELWEELKPKMDALVESSQGDEDDSEVAQEARAMLDRYDAWLQERLGRMASGS</sequence>
<gene>
    <name evidence="2" type="ORF">TWF694_005883</name>
</gene>
<dbReference type="Pfam" id="PF16804">
    <property type="entry name" value="DUF5071"/>
    <property type="match status" value="1"/>
</dbReference>
<organism evidence="2 3">
    <name type="scientific">Orbilia ellipsospora</name>
    <dbReference type="NCBI Taxonomy" id="2528407"/>
    <lineage>
        <taxon>Eukaryota</taxon>
        <taxon>Fungi</taxon>
        <taxon>Dikarya</taxon>
        <taxon>Ascomycota</taxon>
        <taxon>Pezizomycotina</taxon>
        <taxon>Orbiliomycetes</taxon>
        <taxon>Orbiliales</taxon>
        <taxon>Orbiliaceae</taxon>
        <taxon>Orbilia</taxon>
    </lineage>
</organism>
<evidence type="ECO:0000259" key="1">
    <source>
        <dbReference type="Pfam" id="PF16804"/>
    </source>
</evidence>
<dbReference type="InterPro" id="IPR038692">
    <property type="entry name" value="Cthe_2751_sf"/>
</dbReference>
<name>A0AAV9WSA6_9PEZI</name>
<keyword evidence="3" id="KW-1185">Reference proteome</keyword>
<feature type="domain" description="DUF5071" evidence="1">
    <location>
        <begin position="216"/>
        <end position="338"/>
    </location>
</feature>
<dbReference type="Proteomes" id="UP001365542">
    <property type="component" value="Unassembled WGS sequence"/>
</dbReference>
<dbReference type="AlphaFoldDB" id="A0AAV9WSA6"/>
<comment type="caution">
    <text evidence="2">The sequence shown here is derived from an EMBL/GenBank/DDBJ whole genome shotgun (WGS) entry which is preliminary data.</text>
</comment>
<dbReference type="InterPro" id="IPR031837">
    <property type="entry name" value="DUF5071"/>
</dbReference>
<dbReference type="EMBL" id="JAVHJO010000018">
    <property type="protein sequence ID" value="KAK6524228.1"/>
    <property type="molecule type" value="Genomic_DNA"/>
</dbReference>
<evidence type="ECO:0000313" key="2">
    <source>
        <dbReference type="EMBL" id="KAK6524228.1"/>
    </source>
</evidence>